<comment type="caution">
    <text evidence="1">The sequence shown here is derived from an EMBL/GenBank/DDBJ whole genome shotgun (WGS) entry which is preliminary data.</text>
</comment>
<gene>
    <name evidence="1" type="ORF">AACH06_30145</name>
</gene>
<protein>
    <submittedName>
        <fullName evidence="1">Uncharacterized protein</fullName>
    </submittedName>
</protein>
<evidence type="ECO:0000313" key="2">
    <source>
        <dbReference type="Proteomes" id="UP001371218"/>
    </source>
</evidence>
<reference evidence="1 2" key="1">
    <citation type="submission" date="2024-04" db="EMBL/GenBank/DDBJ databases">
        <title>Novel species of the genus Ideonella isolated from streams.</title>
        <authorList>
            <person name="Lu H."/>
        </authorList>
    </citation>
    <scope>NUCLEOTIDE SEQUENCE [LARGE SCALE GENOMIC DNA]</scope>
    <source>
        <strain evidence="1 2">DXS29W</strain>
    </source>
</reference>
<sequence length="182" mass="19675">SSAGDCDFAASNFTVDGKYGLVFVPRYQNSVSFKVQLGKDIGTELKIDAAQPTTATLKAGQNARYTFNGVTGKNLQLLLTNNTLDDGNTGTNNYTYVYVYKPDGNYLTSAYQYTSDRSGMMLTLPTLPVDGVYTVLVNPDNLDEGQIKLHLRTANSGTALATDATVTTVNVADQELGYYSFT</sequence>
<dbReference type="Proteomes" id="UP001371218">
    <property type="component" value="Unassembled WGS sequence"/>
</dbReference>
<feature type="non-terminal residue" evidence="1">
    <location>
        <position position="1"/>
    </location>
</feature>
<evidence type="ECO:0000313" key="1">
    <source>
        <dbReference type="EMBL" id="MEK8035100.1"/>
    </source>
</evidence>
<accession>A0ABU9C223</accession>
<dbReference type="EMBL" id="JBBUTG010000087">
    <property type="protein sequence ID" value="MEK8035100.1"/>
    <property type="molecule type" value="Genomic_DNA"/>
</dbReference>
<organism evidence="1 2">
    <name type="scientific">Ideonella lacteola</name>
    <dbReference type="NCBI Taxonomy" id="2984193"/>
    <lineage>
        <taxon>Bacteria</taxon>
        <taxon>Pseudomonadati</taxon>
        <taxon>Pseudomonadota</taxon>
        <taxon>Betaproteobacteria</taxon>
        <taxon>Burkholderiales</taxon>
        <taxon>Sphaerotilaceae</taxon>
        <taxon>Ideonella</taxon>
    </lineage>
</organism>
<dbReference type="Gene3D" id="2.60.120.380">
    <property type="match status" value="1"/>
</dbReference>
<keyword evidence="2" id="KW-1185">Reference proteome</keyword>
<proteinExistence type="predicted"/>
<feature type="non-terminal residue" evidence="1">
    <location>
        <position position="182"/>
    </location>
</feature>
<dbReference type="RefSeq" id="WP_341429532.1">
    <property type="nucleotide sequence ID" value="NZ_JBBUTG010000087.1"/>
</dbReference>
<name>A0ABU9C223_9BURK</name>